<dbReference type="InterPro" id="IPR036188">
    <property type="entry name" value="FAD/NAD-bd_sf"/>
</dbReference>
<dbReference type="SUPFAM" id="SSF51905">
    <property type="entry name" value="FAD/NAD(P)-binding domain"/>
    <property type="match status" value="1"/>
</dbReference>
<proteinExistence type="predicted"/>
<evidence type="ECO:0008006" key="4">
    <source>
        <dbReference type="Google" id="ProtNLM"/>
    </source>
</evidence>
<dbReference type="EMBL" id="JBHTEK010000001">
    <property type="protein sequence ID" value="MFC7669344.1"/>
    <property type="molecule type" value="Genomic_DNA"/>
</dbReference>
<accession>A0ABW2UAF4</accession>
<sequence>MHYFASRKGRAHNATGADVLTWPEGNNFLTEHLRRQVDAPLHKGTLAYDLRETAAGVEVLTYDVATLLSTRVRARQVLLAMPQHIAHRLLAQVPGHALLPPGALHHAPGSSPTSPWKACPRAPDAP</sequence>
<dbReference type="Proteomes" id="UP001596513">
    <property type="component" value="Unassembled WGS sequence"/>
</dbReference>
<gene>
    <name evidence="2" type="ORF">ACFQT0_19765</name>
</gene>
<evidence type="ECO:0000256" key="1">
    <source>
        <dbReference type="SAM" id="MobiDB-lite"/>
    </source>
</evidence>
<comment type="caution">
    <text evidence="2">The sequence shown here is derived from an EMBL/GenBank/DDBJ whole genome shotgun (WGS) entry which is preliminary data.</text>
</comment>
<evidence type="ECO:0000313" key="3">
    <source>
        <dbReference type="Proteomes" id="UP001596513"/>
    </source>
</evidence>
<feature type="region of interest" description="Disordered" evidence="1">
    <location>
        <begin position="100"/>
        <end position="126"/>
    </location>
</feature>
<reference evidence="3" key="1">
    <citation type="journal article" date="2019" name="Int. J. Syst. Evol. Microbiol.">
        <title>The Global Catalogue of Microorganisms (GCM) 10K type strain sequencing project: providing services to taxonomists for standard genome sequencing and annotation.</title>
        <authorList>
            <consortium name="The Broad Institute Genomics Platform"/>
            <consortium name="The Broad Institute Genome Sequencing Center for Infectious Disease"/>
            <person name="Wu L."/>
            <person name="Ma J."/>
        </authorList>
    </citation>
    <scope>NUCLEOTIDE SEQUENCE [LARGE SCALE GENOMIC DNA]</scope>
    <source>
        <strain evidence="3">JCM 19635</strain>
    </source>
</reference>
<evidence type="ECO:0000313" key="2">
    <source>
        <dbReference type="EMBL" id="MFC7669344.1"/>
    </source>
</evidence>
<protein>
    <recommendedName>
        <fullName evidence="4">Amine oxidase domain-containing protein</fullName>
    </recommendedName>
</protein>
<name>A0ABW2UAF4_9BACT</name>
<keyword evidence="3" id="KW-1185">Reference proteome</keyword>
<organism evidence="2 3">
    <name type="scientific">Hymenobacter humi</name>
    <dbReference type="NCBI Taxonomy" id="1411620"/>
    <lineage>
        <taxon>Bacteria</taxon>
        <taxon>Pseudomonadati</taxon>
        <taxon>Bacteroidota</taxon>
        <taxon>Cytophagia</taxon>
        <taxon>Cytophagales</taxon>
        <taxon>Hymenobacteraceae</taxon>
        <taxon>Hymenobacter</taxon>
    </lineage>
</organism>
<dbReference type="RefSeq" id="WP_380204851.1">
    <property type="nucleotide sequence ID" value="NZ_JBHTEK010000001.1"/>
</dbReference>